<protein>
    <submittedName>
        <fullName evidence="1">Uncharacterized protein</fullName>
    </submittedName>
</protein>
<evidence type="ECO:0000313" key="2">
    <source>
        <dbReference type="Proteomes" id="UP000051015"/>
    </source>
</evidence>
<name>A0A0R2D844_9LACO</name>
<keyword evidence="2" id="KW-1185">Reference proteome</keyword>
<reference evidence="1 2" key="1">
    <citation type="journal article" date="2015" name="Genome Announc.">
        <title>Expanding the biotechnology potential of lactobacilli through comparative genomics of 213 strains and associated genera.</title>
        <authorList>
            <person name="Sun Z."/>
            <person name="Harris H.M."/>
            <person name="McCann A."/>
            <person name="Guo C."/>
            <person name="Argimon S."/>
            <person name="Zhang W."/>
            <person name="Yang X."/>
            <person name="Jeffery I.B."/>
            <person name="Cooney J.C."/>
            <person name="Kagawa T.F."/>
            <person name="Liu W."/>
            <person name="Song Y."/>
            <person name="Salvetti E."/>
            <person name="Wrobel A."/>
            <person name="Rasinkangas P."/>
            <person name="Parkhill J."/>
            <person name="Rea M.C."/>
            <person name="O'Sullivan O."/>
            <person name="Ritari J."/>
            <person name="Douillard F.P."/>
            <person name="Paul Ross R."/>
            <person name="Yang R."/>
            <person name="Briner A.E."/>
            <person name="Felis G.E."/>
            <person name="de Vos W.M."/>
            <person name="Barrangou R."/>
            <person name="Klaenhammer T.R."/>
            <person name="Caufield P.W."/>
            <person name="Cui Y."/>
            <person name="Zhang H."/>
            <person name="O'Toole P.W."/>
        </authorList>
    </citation>
    <scope>NUCLEOTIDE SEQUENCE [LARGE SCALE GENOMIC DNA]</scope>
    <source>
        <strain evidence="1 2">DSM 21051</strain>
    </source>
</reference>
<dbReference type="STRING" id="1423725.FC19_GL000231"/>
<organism evidence="1 2">
    <name type="scientific">Liquorilactobacillus aquaticus DSM 21051</name>
    <dbReference type="NCBI Taxonomy" id="1423725"/>
    <lineage>
        <taxon>Bacteria</taxon>
        <taxon>Bacillati</taxon>
        <taxon>Bacillota</taxon>
        <taxon>Bacilli</taxon>
        <taxon>Lactobacillales</taxon>
        <taxon>Lactobacillaceae</taxon>
        <taxon>Liquorilactobacillus</taxon>
    </lineage>
</organism>
<evidence type="ECO:0000313" key="1">
    <source>
        <dbReference type="EMBL" id="KRM96715.1"/>
    </source>
</evidence>
<dbReference type="RefSeq" id="WP_057875306.1">
    <property type="nucleotide sequence ID" value="NZ_AYZD01000011.1"/>
</dbReference>
<dbReference type="AlphaFoldDB" id="A0A0R2D844"/>
<dbReference type="Proteomes" id="UP000051015">
    <property type="component" value="Unassembled WGS sequence"/>
</dbReference>
<proteinExistence type="predicted"/>
<comment type="caution">
    <text evidence="1">The sequence shown here is derived from an EMBL/GenBank/DDBJ whole genome shotgun (WGS) entry which is preliminary data.</text>
</comment>
<accession>A0A0R2D844</accession>
<sequence length="247" mass="28329">MLLEKILKVVPANISKKKPKNVDNFLGRSTDTEVKRTLLYCLRSEYFVENMGLTEKELAKNFLENPKAKDIVNKECVAAIILFLYNKKIFTGKAFLENLRDECPYIENNYSSSGDLEFEINMLELSEAVKNNVDNNNFRIISRGIALFGTTYILKMKKVKSFENESKLSKLILNGSGIQAKTKPLIENKEQFVLRLIIFCELCELAKNNTVNNVTETWSLNESFLGIDRHPAVKNDLRNDTRVFLIS</sequence>
<dbReference type="EMBL" id="AYZD01000011">
    <property type="protein sequence ID" value="KRM96715.1"/>
    <property type="molecule type" value="Genomic_DNA"/>
</dbReference>
<gene>
    <name evidence="1" type="ORF">FC19_GL000231</name>
</gene>
<dbReference type="PATRIC" id="fig|1423725.3.peg.238"/>